<evidence type="ECO:0000313" key="2">
    <source>
        <dbReference type="EMBL" id="PEN05179.1"/>
    </source>
</evidence>
<dbReference type="PANTHER" id="PTHR35446">
    <property type="entry name" value="SI:CH211-175M2.5"/>
    <property type="match status" value="1"/>
</dbReference>
<reference evidence="2 3" key="1">
    <citation type="submission" date="2017-10" db="EMBL/GenBank/DDBJ databases">
        <title>Draft genome of Longimonas halophila.</title>
        <authorList>
            <person name="Goh K.M."/>
            <person name="Shamsir M.S."/>
            <person name="Lim S.W."/>
        </authorList>
    </citation>
    <scope>NUCLEOTIDE SEQUENCE [LARGE SCALE GENOMIC DNA]</scope>
    <source>
        <strain evidence="2 3">KCTC 42399</strain>
    </source>
</reference>
<accession>A0A2H3P464</accession>
<dbReference type="InterPro" id="IPR004675">
    <property type="entry name" value="AhpD_core"/>
</dbReference>
<sequence length="184" mass="20438">MAWIETIDEDDASDSLRAVYDRVASSRGKVANILKVHSLRPDTLQAHHDLYRELLFARTDLSRAERELIAVVVSDANDCAYCVEHHRAALNAYWDNDRIDAVLQGEAKDVLSEREQALATYARVLTTAPGAVTEDNIAALRDKGLSDTAILDTAMVTSYFNFVNRMALGLGVNFTPEEVEGYAY</sequence>
<dbReference type="InterPro" id="IPR010195">
    <property type="entry name" value="Uncharacterised_peroxidase-rel"/>
</dbReference>
<dbReference type="OrthoDB" id="9808310at2"/>
<dbReference type="Gene3D" id="1.20.1290.10">
    <property type="entry name" value="AhpD-like"/>
    <property type="match status" value="1"/>
</dbReference>
<dbReference type="Proteomes" id="UP000221024">
    <property type="component" value="Unassembled WGS sequence"/>
</dbReference>
<dbReference type="SUPFAM" id="SSF69118">
    <property type="entry name" value="AhpD-like"/>
    <property type="match status" value="1"/>
</dbReference>
<dbReference type="RefSeq" id="WP_098063129.1">
    <property type="nucleotide sequence ID" value="NZ_PDEP01000015.1"/>
</dbReference>
<dbReference type="Pfam" id="PF02627">
    <property type="entry name" value="CMD"/>
    <property type="match status" value="1"/>
</dbReference>
<organism evidence="2 3">
    <name type="scientific">Longimonas halophila</name>
    <dbReference type="NCBI Taxonomy" id="1469170"/>
    <lineage>
        <taxon>Bacteria</taxon>
        <taxon>Pseudomonadati</taxon>
        <taxon>Rhodothermota</taxon>
        <taxon>Rhodothermia</taxon>
        <taxon>Rhodothermales</taxon>
        <taxon>Salisaetaceae</taxon>
        <taxon>Longimonas</taxon>
    </lineage>
</organism>
<dbReference type="InterPro" id="IPR003779">
    <property type="entry name" value="CMD-like"/>
</dbReference>
<dbReference type="NCBIfam" id="TIGR00778">
    <property type="entry name" value="ahpD_dom"/>
    <property type="match status" value="1"/>
</dbReference>
<feature type="domain" description="Carboxymuconolactone decarboxylase-like" evidence="1">
    <location>
        <begin position="51"/>
        <end position="122"/>
    </location>
</feature>
<comment type="caution">
    <text evidence="2">The sequence shown here is derived from an EMBL/GenBank/DDBJ whole genome shotgun (WGS) entry which is preliminary data.</text>
</comment>
<keyword evidence="2" id="KW-0575">Peroxidase</keyword>
<protein>
    <submittedName>
        <fullName evidence="2">Peroxidase</fullName>
    </submittedName>
</protein>
<keyword evidence="3" id="KW-1185">Reference proteome</keyword>
<name>A0A2H3P464_9BACT</name>
<evidence type="ECO:0000313" key="3">
    <source>
        <dbReference type="Proteomes" id="UP000221024"/>
    </source>
</evidence>
<dbReference type="PANTHER" id="PTHR35446:SF2">
    <property type="entry name" value="CARBOXYMUCONOLACTONE DECARBOXYLASE-LIKE DOMAIN-CONTAINING PROTEIN"/>
    <property type="match status" value="1"/>
</dbReference>
<dbReference type="GO" id="GO:0051920">
    <property type="term" value="F:peroxiredoxin activity"/>
    <property type="evidence" value="ECO:0007669"/>
    <property type="project" value="InterPro"/>
</dbReference>
<gene>
    <name evidence="2" type="ORF">CRI93_13265</name>
</gene>
<evidence type="ECO:0000259" key="1">
    <source>
        <dbReference type="Pfam" id="PF02627"/>
    </source>
</evidence>
<dbReference type="NCBIfam" id="TIGR01926">
    <property type="entry name" value="peroxid_rel"/>
    <property type="match status" value="1"/>
</dbReference>
<keyword evidence="2" id="KW-0560">Oxidoreductase</keyword>
<dbReference type="AlphaFoldDB" id="A0A2H3P464"/>
<proteinExistence type="predicted"/>
<dbReference type="InterPro" id="IPR029032">
    <property type="entry name" value="AhpD-like"/>
</dbReference>
<dbReference type="EMBL" id="PDEP01000015">
    <property type="protein sequence ID" value="PEN05179.1"/>
    <property type="molecule type" value="Genomic_DNA"/>
</dbReference>